<keyword evidence="1" id="KW-0540">Nuclease</keyword>
<reference evidence="5" key="1">
    <citation type="submission" date="2023-07" db="EMBL/GenBank/DDBJ databases">
        <title>Sequencing the genomes of 1000 actinobacteria strains.</title>
        <authorList>
            <person name="Klenk H.-P."/>
        </authorList>
    </citation>
    <scope>NUCLEOTIDE SEQUENCE</scope>
    <source>
        <strain evidence="5">DSM 45977</strain>
    </source>
</reference>
<keyword evidence="2" id="KW-0378">Hydrolase</keyword>
<dbReference type="AlphaFoldDB" id="A0AAE3ZIJ6"/>
<gene>
    <name evidence="5" type="ORF">JOF55_004043</name>
</gene>
<evidence type="ECO:0000313" key="6">
    <source>
        <dbReference type="Proteomes" id="UP001180845"/>
    </source>
</evidence>
<name>A0AAE3ZIJ6_9ACTN</name>
<evidence type="ECO:0000313" key="5">
    <source>
        <dbReference type="EMBL" id="MDR7303862.1"/>
    </source>
</evidence>
<dbReference type="PANTHER" id="PTHR30231">
    <property type="entry name" value="DNA POLYMERASE III SUBUNIT EPSILON"/>
    <property type="match status" value="1"/>
</dbReference>
<comment type="caution">
    <text evidence="5">The sequence shown here is derived from an EMBL/GenBank/DDBJ whole genome shotgun (WGS) entry which is preliminary data.</text>
</comment>
<evidence type="ECO:0000259" key="4">
    <source>
        <dbReference type="SMART" id="SM00479"/>
    </source>
</evidence>
<evidence type="ECO:0000256" key="2">
    <source>
        <dbReference type="ARBA" id="ARBA00022801"/>
    </source>
</evidence>
<feature type="domain" description="Exonuclease" evidence="4">
    <location>
        <begin position="10"/>
        <end position="152"/>
    </location>
</feature>
<organism evidence="5 6">
    <name type="scientific">Haloactinomyces albus</name>
    <dbReference type="NCBI Taxonomy" id="1352928"/>
    <lineage>
        <taxon>Bacteria</taxon>
        <taxon>Bacillati</taxon>
        <taxon>Actinomycetota</taxon>
        <taxon>Actinomycetes</taxon>
        <taxon>Actinopolysporales</taxon>
        <taxon>Actinopolysporaceae</taxon>
        <taxon>Haloactinomyces</taxon>
    </lineage>
</organism>
<dbReference type="PANTHER" id="PTHR30231:SF4">
    <property type="entry name" value="PROTEIN NEN2"/>
    <property type="match status" value="1"/>
</dbReference>
<dbReference type="GO" id="GO:0003676">
    <property type="term" value="F:nucleic acid binding"/>
    <property type="evidence" value="ECO:0007669"/>
    <property type="project" value="InterPro"/>
</dbReference>
<dbReference type="InterPro" id="IPR012337">
    <property type="entry name" value="RNaseH-like_sf"/>
</dbReference>
<keyword evidence="3" id="KW-0269">Exonuclease</keyword>
<dbReference type="EMBL" id="JAVDXW010000001">
    <property type="protein sequence ID" value="MDR7303862.1"/>
    <property type="molecule type" value="Genomic_DNA"/>
</dbReference>
<dbReference type="RefSeq" id="WP_310276634.1">
    <property type="nucleotide sequence ID" value="NZ_JAVDXW010000001.1"/>
</dbReference>
<sequence length="157" mass="16902">MGPGRVADPEMVILDSETTGLDGYAVQIAVLSAAGGVLLDTLLHPQESIPVEATVIHGITDADVADAPVFTAIVDRLATVLRNKRVVVYNAAFDAAVLRRELERYAEWWGDWHPYWGKTTPGNPSTAGTTLSAAAGLCCSACTRWQTRARVPRSARR</sequence>
<dbReference type="InterPro" id="IPR036397">
    <property type="entry name" value="RNaseH_sf"/>
</dbReference>
<proteinExistence type="predicted"/>
<evidence type="ECO:0000256" key="3">
    <source>
        <dbReference type="ARBA" id="ARBA00022839"/>
    </source>
</evidence>
<dbReference type="CDD" id="cd06127">
    <property type="entry name" value="DEDDh"/>
    <property type="match status" value="1"/>
</dbReference>
<dbReference type="Pfam" id="PF00929">
    <property type="entry name" value="RNase_T"/>
    <property type="match status" value="1"/>
</dbReference>
<dbReference type="GO" id="GO:0008408">
    <property type="term" value="F:3'-5' exonuclease activity"/>
    <property type="evidence" value="ECO:0007669"/>
    <property type="project" value="TreeGrafter"/>
</dbReference>
<accession>A0AAE3ZIJ6</accession>
<dbReference type="InterPro" id="IPR013520">
    <property type="entry name" value="Ribonucl_H"/>
</dbReference>
<dbReference type="Proteomes" id="UP001180845">
    <property type="component" value="Unassembled WGS sequence"/>
</dbReference>
<evidence type="ECO:0000256" key="1">
    <source>
        <dbReference type="ARBA" id="ARBA00022722"/>
    </source>
</evidence>
<dbReference type="SUPFAM" id="SSF53098">
    <property type="entry name" value="Ribonuclease H-like"/>
    <property type="match status" value="1"/>
</dbReference>
<dbReference type="Gene3D" id="3.30.420.10">
    <property type="entry name" value="Ribonuclease H-like superfamily/Ribonuclease H"/>
    <property type="match status" value="1"/>
</dbReference>
<keyword evidence="6" id="KW-1185">Reference proteome</keyword>
<protein>
    <submittedName>
        <fullName evidence="5">DNA polymerase III epsilon subunit-like protein</fullName>
    </submittedName>
</protein>
<dbReference type="SMART" id="SM00479">
    <property type="entry name" value="EXOIII"/>
    <property type="match status" value="1"/>
</dbReference>